<dbReference type="InterPro" id="IPR001296">
    <property type="entry name" value="Glyco_trans_1"/>
</dbReference>
<organism evidence="2 3">
    <name type="scientific">Planktothrix tepida PCC 9214</name>
    <dbReference type="NCBI Taxonomy" id="671072"/>
    <lineage>
        <taxon>Bacteria</taxon>
        <taxon>Bacillati</taxon>
        <taxon>Cyanobacteriota</taxon>
        <taxon>Cyanophyceae</taxon>
        <taxon>Oscillatoriophycideae</taxon>
        <taxon>Oscillatoriales</taxon>
        <taxon>Microcoleaceae</taxon>
        <taxon>Planktothrix</taxon>
    </lineage>
</organism>
<keyword evidence="3" id="KW-1185">Reference proteome</keyword>
<dbReference type="EMBL" id="CZDF01000132">
    <property type="protein sequence ID" value="CUR30696.1"/>
    <property type="molecule type" value="Genomic_DNA"/>
</dbReference>
<sequence length="409" mass="45414">MKIGYLIPEWPGQSHVWAWREISHLRELGLDITIFSTRQPKELGKHSFALAAQAETCYLWPLSISKIILSLTWAIVRHLKGFLSCIQLAFTLPVDKQPSWKSVLPLIIPACQLAQEVKYRQIKHLHTPIPGNSAILCMMVKRLVDLPFSLTVVAAFEDWGGALKEKFEDAAFVTLVAEWMVEEMQKDFSSLAPQHYHYITRHGVDTQKWMPDSNKKLDVACPKRILSIGRLVFSKGFDILIKAVAIVKEKGVPFQLRIAGSGPEQPRLQALIYELGLNEDVLLLGSIGEEECLSEAQSADLFILASHKEPLGVVYLEAMAAEVATIGTAAGGVVEIITDHVNGLLVPPFDVQKLADAIVQLLTDDLFRKQLAKAGRQTVIEKFDSRLGAATLHNLILQSSYARPGKGIE</sequence>
<dbReference type="Proteomes" id="UP000184315">
    <property type="component" value="Unassembled WGS sequence"/>
</dbReference>
<proteinExistence type="predicted"/>
<evidence type="ECO:0000313" key="2">
    <source>
        <dbReference type="EMBL" id="CUR30696.1"/>
    </source>
</evidence>
<dbReference type="AlphaFoldDB" id="A0A1J1LE39"/>
<dbReference type="CDD" id="cd03801">
    <property type="entry name" value="GT4_PimA-like"/>
    <property type="match status" value="1"/>
</dbReference>
<dbReference type="Gene3D" id="3.40.50.2000">
    <property type="entry name" value="Glycogen Phosphorylase B"/>
    <property type="match status" value="2"/>
</dbReference>
<dbReference type="Pfam" id="PF00534">
    <property type="entry name" value="Glycos_transf_1"/>
    <property type="match status" value="1"/>
</dbReference>
<gene>
    <name evidence="2" type="ORF">PL9214290286</name>
</gene>
<dbReference type="PANTHER" id="PTHR12526:SF630">
    <property type="entry name" value="GLYCOSYLTRANSFERASE"/>
    <property type="match status" value="1"/>
</dbReference>
<name>A0A1J1LE39_9CYAN</name>
<dbReference type="PANTHER" id="PTHR12526">
    <property type="entry name" value="GLYCOSYLTRANSFERASE"/>
    <property type="match status" value="1"/>
</dbReference>
<keyword evidence="2" id="KW-0808">Transferase</keyword>
<protein>
    <submittedName>
        <fullName evidence="2">Putative Glycosyl transferase, group 1 family protein</fullName>
    </submittedName>
</protein>
<evidence type="ECO:0000313" key="3">
    <source>
        <dbReference type="Proteomes" id="UP000184315"/>
    </source>
</evidence>
<feature type="domain" description="Glycosyl transferase family 1" evidence="1">
    <location>
        <begin position="222"/>
        <end position="377"/>
    </location>
</feature>
<reference evidence="3" key="1">
    <citation type="submission" date="2015-10" db="EMBL/GenBank/DDBJ databases">
        <authorList>
            <person name="Regsiter A."/>
            <person name="william w."/>
        </authorList>
    </citation>
    <scope>NUCLEOTIDE SEQUENCE [LARGE SCALE GENOMIC DNA]</scope>
</reference>
<dbReference type="OrthoDB" id="9813211at2"/>
<dbReference type="RefSeq" id="WP_072717686.1">
    <property type="nucleotide sequence ID" value="NZ_LN889782.1"/>
</dbReference>
<dbReference type="SUPFAM" id="SSF53756">
    <property type="entry name" value="UDP-Glycosyltransferase/glycogen phosphorylase"/>
    <property type="match status" value="1"/>
</dbReference>
<dbReference type="STRING" id="671072.PL9214290286"/>
<accession>A0A1J1LE39</accession>
<dbReference type="GO" id="GO:0016757">
    <property type="term" value="F:glycosyltransferase activity"/>
    <property type="evidence" value="ECO:0007669"/>
    <property type="project" value="InterPro"/>
</dbReference>
<evidence type="ECO:0000259" key="1">
    <source>
        <dbReference type="Pfam" id="PF00534"/>
    </source>
</evidence>